<evidence type="ECO:0000256" key="1">
    <source>
        <dbReference type="SAM" id="MobiDB-lite"/>
    </source>
</evidence>
<name>A0A0F9SZJ9_9ZZZZ</name>
<organism evidence="2">
    <name type="scientific">marine sediment metagenome</name>
    <dbReference type="NCBI Taxonomy" id="412755"/>
    <lineage>
        <taxon>unclassified sequences</taxon>
        <taxon>metagenomes</taxon>
        <taxon>ecological metagenomes</taxon>
    </lineage>
</organism>
<dbReference type="AlphaFoldDB" id="A0A0F9SZJ9"/>
<gene>
    <name evidence="2" type="ORF">LCGC14_0411960</name>
</gene>
<dbReference type="EMBL" id="LAZR01000364">
    <property type="protein sequence ID" value="KKN72369.1"/>
    <property type="molecule type" value="Genomic_DNA"/>
</dbReference>
<feature type="region of interest" description="Disordered" evidence="1">
    <location>
        <begin position="432"/>
        <end position="458"/>
    </location>
</feature>
<comment type="caution">
    <text evidence="2">The sequence shown here is derived from an EMBL/GenBank/DDBJ whole genome shotgun (WGS) entry which is preliminary data.</text>
</comment>
<protein>
    <submittedName>
        <fullName evidence="2">Uncharacterized protein</fullName>
    </submittedName>
</protein>
<evidence type="ECO:0000313" key="2">
    <source>
        <dbReference type="EMBL" id="KKN72369.1"/>
    </source>
</evidence>
<proteinExistence type="predicted"/>
<accession>A0A0F9SZJ9</accession>
<sequence length="458" mass="51686">MADNETKIAEYRIHEDNVGWLVKKFKRMAKVAGQVGAKPPMYTIIREEYDKRMKPVLGSAVEEWTGEYDKFSVITVEGEPPKLAGWSFVATLTRTATGNLISKVPGVVEDLLDKYRTALPTCDYCGLSRKRVDSFIVKSDAGKYQQVGRNCLAKFLGYSNPERVAGYATMLSNIGQDISDQEEKLFSGGGRSSDYRGLEEFLTMVVAVVETHGWVSIAKAREREDVSPTIGEVEFQLSPSVDAKENRRAKIRPTAEHRVRAREAIEFARSDKLSTDTDYKHNLKISTAEDMFHKKASGVVASLIAFEDRDKEWERVQELRCQEAEKRKAEYTKSRYVGEVGERITVRVHVIRRRVLDGQYGPSYMFRMLDGDGNVFVWFSSVDVLEEGEWYNLLGTVKKHERYDDVKQTILTRCKVLSDEELVDVITKGTAKRSTSRKGGSGKSSRQPVGTSLGGLRL</sequence>
<reference evidence="2" key="1">
    <citation type="journal article" date="2015" name="Nature">
        <title>Complex archaea that bridge the gap between prokaryotes and eukaryotes.</title>
        <authorList>
            <person name="Spang A."/>
            <person name="Saw J.H."/>
            <person name="Jorgensen S.L."/>
            <person name="Zaremba-Niedzwiedzka K."/>
            <person name="Martijn J."/>
            <person name="Lind A.E."/>
            <person name="van Eijk R."/>
            <person name="Schleper C."/>
            <person name="Guy L."/>
            <person name="Ettema T.J."/>
        </authorList>
    </citation>
    <scope>NUCLEOTIDE SEQUENCE</scope>
</reference>